<dbReference type="Proteomes" id="UP000734218">
    <property type="component" value="Unassembled WGS sequence"/>
</dbReference>
<keyword evidence="2" id="KW-0966">Cell projection</keyword>
<feature type="domain" description="Flagellar protein FlgJ N-terminal" evidence="1">
    <location>
        <begin position="51"/>
        <end position="95"/>
    </location>
</feature>
<proteinExistence type="predicted"/>
<sequence length="109" mass="11904">MTQIAPAASTLPPIARLSTAAPDDSRVATAENLEEAGQRFEALFVSMMLSSMRKAKLGDDLFDSQALDQFRDMQDTKTSETMAVHMPLGIGRAMTEFLSQNRPELGTPE</sequence>
<gene>
    <name evidence="2" type="ORF">GGR88_002283</name>
</gene>
<accession>A0ABX0XN15</accession>
<name>A0ABX0XN15_9SPHN</name>
<evidence type="ECO:0000259" key="1">
    <source>
        <dbReference type="Pfam" id="PF10135"/>
    </source>
</evidence>
<keyword evidence="2" id="KW-0969">Cilium</keyword>
<dbReference type="InterPro" id="IPR019301">
    <property type="entry name" value="Flagellar_prot_FlgJ_N"/>
</dbReference>
<reference evidence="2 3" key="1">
    <citation type="submission" date="2020-03" db="EMBL/GenBank/DDBJ databases">
        <title>Genomic Encyclopedia of Type Strains, Phase IV (KMG-IV): sequencing the most valuable type-strain genomes for metagenomic binning, comparative biology and taxonomic classification.</title>
        <authorList>
            <person name="Goeker M."/>
        </authorList>
    </citation>
    <scope>NUCLEOTIDE SEQUENCE [LARGE SCALE GENOMIC DNA]</scope>
    <source>
        <strain evidence="2 3">DSM 27651</strain>
    </source>
</reference>
<protein>
    <submittedName>
        <fullName evidence="2">Flagellar protein FlgJ</fullName>
    </submittedName>
</protein>
<evidence type="ECO:0000313" key="3">
    <source>
        <dbReference type="Proteomes" id="UP000734218"/>
    </source>
</evidence>
<comment type="caution">
    <text evidence="2">The sequence shown here is derived from an EMBL/GenBank/DDBJ whole genome shotgun (WGS) entry which is preliminary data.</text>
</comment>
<evidence type="ECO:0000313" key="2">
    <source>
        <dbReference type="EMBL" id="NJC34769.1"/>
    </source>
</evidence>
<keyword evidence="2" id="KW-0282">Flagellum</keyword>
<organism evidence="2 3">
    <name type="scientific">Sphingomonas jejuensis</name>
    <dbReference type="NCBI Taxonomy" id="904715"/>
    <lineage>
        <taxon>Bacteria</taxon>
        <taxon>Pseudomonadati</taxon>
        <taxon>Pseudomonadota</taxon>
        <taxon>Alphaproteobacteria</taxon>
        <taxon>Sphingomonadales</taxon>
        <taxon>Sphingomonadaceae</taxon>
        <taxon>Sphingomonas</taxon>
    </lineage>
</organism>
<dbReference type="RefSeq" id="WP_342449788.1">
    <property type="nucleotide sequence ID" value="NZ_JAATJE010000002.1"/>
</dbReference>
<keyword evidence="3" id="KW-1185">Reference proteome</keyword>
<dbReference type="Pfam" id="PF10135">
    <property type="entry name" value="Rod-binding"/>
    <property type="match status" value="1"/>
</dbReference>
<dbReference type="EMBL" id="JAATJE010000002">
    <property type="protein sequence ID" value="NJC34769.1"/>
    <property type="molecule type" value="Genomic_DNA"/>
</dbReference>